<keyword evidence="2" id="KW-1185">Reference proteome</keyword>
<comment type="caution">
    <text evidence="1">The sequence shown here is derived from an EMBL/GenBank/DDBJ whole genome shotgun (WGS) entry which is preliminary data.</text>
</comment>
<dbReference type="RefSeq" id="WP_237601621.1">
    <property type="nucleotide sequence ID" value="NZ_JAIRBA010000003.1"/>
</dbReference>
<evidence type="ECO:0000313" key="2">
    <source>
        <dbReference type="Proteomes" id="UP001139461"/>
    </source>
</evidence>
<dbReference type="Proteomes" id="UP001139461">
    <property type="component" value="Unassembled WGS sequence"/>
</dbReference>
<sequence>MYFQFLKAFIDIYSTYTNLEFEFTDDEFVTVEAVMQMEGWAENEVESY</sequence>
<dbReference type="EMBL" id="JAIRBA010000003">
    <property type="protein sequence ID" value="MCG2417801.1"/>
    <property type="molecule type" value="Genomic_DNA"/>
</dbReference>
<gene>
    <name evidence="1" type="ORF">K8089_02120</name>
</gene>
<name>A0A9X1U8U3_9FLAO</name>
<protein>
    <submittedName>
        <fullName evidence="1">Uncharacterized protein</fullName>
    </submittedName>
</protein>
<dbReference type="AlphaFoldDB" id="A0A9X1U8U3"/>
<reference evidence="1" key="1">
    <citation type="submission" date="2021-09" db="EMBL/GenBank/DDBJ databases">
        <title>Genome of Aequorivita sp. strain F47161.</title>
        <authorList>
            <person name="Wang Y."/>
        </authorList>
    </citation>
    <scope>NUCLEOTIDE SEQUENCE</scope>
    <source>
        <strain evidence="1">F47161</strain>
    </source>
</reference>
<accession>A0A9X1U8U3</accession>
<proteinExistence type="predicted"/>
<evidence type="ECO:0000313" key="1">
    <source>
        <dbReference type="EMBL" id="MCG2417801.1"/>
    </source>
</evidence>
<organism evidence="1 2">
    <name type="scientific">Aequorivita vitellina</name>
    <dbReference type="NCBI Taxonomy" id="2874475"/>
    <lineage>
        <taxon>Bacteria</taxon>
        <taxon>Pseudomonadati</taxon>
        <taxon>Bacteroidota</taxon>
        <taxon>Flavobacteriia</taxon>
        <taxon>Flavobacteriales</taxon>
        <taxon>Flavobacteriaceae</taxon>
        <taxon>Aequorivita</taxon>
    </lineage>
</organism>